<comment type="caution">
    <text evidence="1">The sequence shown here is derived from an EMBL/GenBank/DDBJ whole genome shotgun (WGS) entry which is preliminary data.</text>
</comment>
<keyword evidence="2" id="KW-1185">Reference proteome</keyword>
<protein>
    <recommendedName>
        <fullName evidence="3">Lipoprotein</fullName>
    </recommendedName>
</protein>
<reference evidence="1 2" key="1">
    <citation type="submission" date="2019-11" db="EMBL/GenBank/DDBJ databases">
        <title>Novel Deefgea species.</title>
        <authorList>
            <person name="Han J.-H."/>
        </authorList>
    </citation>
    <scope>NUCLEOTIDE SEQUENCE [LARGE SCALE GENOMIC DNA]</scope>
    <source>
        <strain evidence="1 2">LMG 24817</strain>
    </source>
</reference>
<evidence type="ECO:0000313" key="2">
    <source>
        <dbReference type="Proteomes" id="UP001195660"/>
    </source>
</evidence>
<evidence type="ECO:0000313" key="1">
    <source>
        <dbReference type="EMBL" id="MBM5569989.1"/>
    </source>
</evidence>
<dbReference type="RefSeq" id="WP_203569318.1">
    <property type="nucleotide sequence ID" value="NZ_WOFE01000001.1"/>
</dbReference>
<gene>
    <name evidence="1" type="ORF">GM173_00175</name>
</gene>
<organism evidence="1 2">
    <name type="scientific">Deefgea chitinilytica</name>
    <dbReference type="NCBI Taxonomy" id="570276"/>
    <lineage>
        <taxon>Bacteria</taxon>
        <taxon>Pseudomonadati</taxon>
        <taxon>Pseudomonadota</taxon>
        <taxon>Betaproteobacteria</taxon>
        <taxon>Neisseriales</taxon>
        <taxon>Chitinibacteraceae</taxon>
        <taxon>Deefgea</taxon>
    </lineage>
</organism>
<dbReference type="EMBL" id="WOFE01000001">
    <property type="protein sequence ID" value="MBM5569989.1"/>
    <property type="molecule type" value="Genomic_DNA"/>
</dbReference>
<accession>A0ABS2C749</accession>
<name>A0ABS2C749_9NEIS</name>
<dbReference type="Proteomes" id="UP001195660">
    <property type="component" value="Unassembled WGS sequence"/>
</dbReference>
<proteinExistence type="predicted"/>
<sequence length="186" mass="21025">MKKIIVFIGSIFIIVFCLATCGNTEKKWQEEVLLGNGQKMWVERTAKFSSGGELGGPGSLDDLMSTLTVISKLDVQPPPVWRGSELSPILLDYDRDEKSWVLLATYYMCDVWEKIGKPVPPYVQYKSVNNSWVRIPFDKKWLGTSANLTAGIVRNERDVVTAEYKVLFDAGSGEKYRKIVDFSKCE</sequence>
<evidence type="ECO:0008006" key="3">
    <source>
        <dbReference type="Google" id="ProtNLM"/>
    </source>
</evidence>